<dbReference type="Gene3D" id="2.40.50.100">
    <property type="match status" value="1"/>
</dbReference>
<dbReference type="SUPFAM" id="SSF111369">
    <property type="entry name" value="HlyD-like secretion proteins"/>
    <property type="match status" value="1"/>
</dbReference>
<feature type="domain" description="Multidrug resistance protein MdtA-like beta-barrel" evidence="5">
    <location>
        <begin position="221"/>
        <end position="315"/>
    </location>
</feature>
<evidence type="ECO:0000256" key="1">
    <source>
        <dbReference type="ARBA" id="ARBA00004519"/>
    </source>
</evidence>
<dbReference type="InterPro" id="IPR058624">
    <property type="entry name" value="MdtA-like_HH"/>
</dbReference>
<comment type="subcellular location">
    <subcellularLocation>
        <location evidence="1">Cell inner membrane</location>
        <topology evidence="1">Lipid-anchor</topology>
    </subcellularLocation>
</comment>
<proteinExistence type="inferred from homology"/>
<sequence length="418" mass="46094">MDRTPRGPSSMYFLQLLQAYSASRRTGCLLLLSLLVACGKPVPVELTEVVIQPAEQSYFPVYGEYIAMAMPSLDVEVRARVDGFVEHVDFKEGSLVKQGDPLYRIDARPYEAKVKRLTALLNSAKASLAKAGRDVKRLRPLFEEDAASQLDLDNALSAQETAAADVQAKQAELQEAELELSYTKVSSPIAGLVGASQVDVGALVGSGGQSLLTTVKQVDPMFIEFHMSTLDYLDAQRRKNSYEEKRKADAEGKAVEGFVRITLADDTDYRYWGDVSFTDPQVNPETGTFAVRAVVPNPDRELLPGQFTRARLELETIPDAVVVDETSIRIEQGGSYVMVVMPDKTVERRFIVPGPQREGRVVISSGLDAGEQVITEGMHRVQHGQRVVALNQQQYKERLEAEEKARLEEQAAPSDGES</sequence>
<evidence type="ECO:0000259" key="6">
    <source>
        <dbReference type="Pfam" id="PF25967"/>
    </source>
</evidence>
<dbReference type="Pfam" id="PF25917">
    <property type="entry name" value="BSH_RND"/>
    <property type="match status" value="1"/>
</dbReference>
<name>A0A1X9N9Z2_9GAMM</name>
<dbReference type="Gene3D" id="2.40.420.20">
    <property type="match status" value="1"/>
</dbReference>
<dbReference type="PANTHER" id="PTHR30158">
    <property type="entry name" value="ACRA/E-RELATED COMPONENT OF DRUG EFFLUX TRANSPORTER"/>
    <property type="match status" value="1"/>
</dbReference>
<dbReference type="Pfam" id="PF25967">
    <property type="entry name" value="RND-MFP_C"/>
    <property type="match status" value="1"/>
</dbReference>
<dbReference type="NCBIfam" id="TIGR01730">
    <property type="entry name" value="RND_mfp"/>
    <property type="match status" value="1"/>
</dbReference>
<dbReference type="Gene3D" id="1.10.287.470">
    <property type="entry name" value="Helix hairpin bin"/>
    <property type="match status" value="1"/>
</dbReference>
<dbReference type="EMBL" id="CP019343">
    <property type="protein sequence ID" value="ARN72765.1"/>
    <property type="molecule type" value="Genomic_DNA"/>
</dbReference>
<dbReference type="GO" id="GO:0005886">
    <property type="term" value="C:plasma membrane"/>
    <property type="evidence" value="ECO:0007669"/>
    <property type="project" value="TreeGrafter"/>
</dbReference>
<evidence type="ECO:0000313" key="8">
    <source>
        <dbReference type="Proteomes" id="UP000193450"/>
    </source>
</evidence>
<dbReference type="InterPro" id="IPR006143">
    <property type="entry name" value="RND_pump_MFP"/>
</dbReference>
<gene>
    <name evidence="7" type="ORF">BST96_00730</name>
</gene>
<organism evidence="7 8">
    <name type="scientific">Oceanicoccus sagamiensis</name>
    <dbReference type="NCBI Taxonomy" id="716816"/>
    <lineage>
        <taxon>Bacteria</taxon>
        <taxon>Pseudomonadati</taxon>
        <taxon>Pseudomonadota</taxon>
        <taxon>Gammaproteobacteria</taxon>
        <taxon>Cellvibrionales</taxon>
        <taxon>Spongiibacteraceae</taxon>
        <taxon>Oceanicoccus</taxon>
    </lineage>
</organism>
<dbReference type="AlphaFoldDB" id="A0A1X9N9Z2"/>
<comment type="similarity">
    <text evidence="2">Belongs to the membrane fusion protein (MFP) (TC 8.A.1) family.</text>
</comment>
<dbReference type="GO" id="GO:0022857">
    <property type="term" value="F:transmembrane transporter activity"/>
    <property type="evidence" value="ECO:0007669"/>
    <property type="project" value="InterPro"/>
</dbReference>
<dbReference type="InterPro" id="IPR058626">
    <property type="entry name" value="MdtA-like_b-barrel"/>
</dbReference>
<dbReference type="Proteomes" id="UP000193450">
    <property type="component" value="Chromosome"/>
</dbReference>
<feature type="domain" description="Multidrug resistance protein MdtA-like C-terminal permuted SH3" evidence="6">
    <location>
        <begin position="319"/>
        <end position="380"/>
    </location>
</feature>
<evidence type="ECO:0000313" key="7">
    <source>
        <dbReference type="EMBL" id="ARN72765.1"/>
    </source>
</evidence>
<dbReference type="InterPro" id="IPR058625">
    <property type="entry name" value="MdtA-like_BSH"/>
</dbReference>
<evidence type="ECO:0000259" key="4">
    <source>
        <dbReference type="Pfam" id="PF25917"/>
    </source>
</evidence>
<dbReference type="Gene3D" id="2.40.30.170">
    <property type="match status" value="1"/>
</dbReference>
<accession>A0A1X9N9Z2</accession>
<dbReference type="PANTHER" id="PTHR30158:SF3">
    <property type="entry name" value="MULTIDRUG EFFLUX PUMP SUBUNIT ACRA-RELATED"/>
    <property type="match status" value="1"/>
</dbReference>
<dbReference type="Pfam" id="PF25944">
    <property type="entry name" value="Beta-barrel_RND"/>
    <property type="match status" value="1"/>
</dbReference>
<dbReference type="GO" id="GO:0030313">
    <property type="term" value="C:cell envelope"/>
    <property type="evidence" value="ECO:0007669"/>
    <property type="project" value="UniProtKB-SubCell"/>
</dbReference>
<dbReference type="STRING" id="716816.BST96_00730"/>
<dbReference type="GO" id="GO:0046677">
    <property type="term" value="P:response to antibiotic"/>
    <property type="evidence" value="ECO:0007669"/>
    <property type="project" value="TreeGrafter"/>
</dbReference>
<feature type="domain" description="Multidrug resistance protein MdtA-like barrel-sandwich hybrid" evidence="4">
    <location>
        <begin position="75"/>
        <end position="215"/>
    </location>
</feature>
<evidence type="ECO:0000259" key="3">
    <source>
        <dbReference type="Pfam" id="PF25876"/>
    </source>
</evidence>
<dbReference type="Pfam" id="PF25876">
    <property type="entry name" value="HH_MFP_RND"/>
    <property type="match status" value="1"/>
</dbReference>
<evidence type="ECO:0000259" key="5">
    <source>
        <dbReference type="Pfam" id="PF25944"/>
    </source>
</evidence>
<dbReference type="InterPro" id="IPR058627">
    <property type="entry name" value="MdtA-like_C"/>
</dbReference>
<keyword evidence="8" id="KW-1185">Reference proteome</keyword>
<reference evidence="7 8" key="1">
    <citation type="submission" date="2016-11" db="EMBL/GenBank/DDBJ databases">
        <title>Trade-off between light-utilization and light-protection in marine flavobacteria.</title>
        <authorList>
            <person name="Kumagai Y."/>
        </authorList>
    </citation>
    <scope>NUCLEOTIDE SEQUENCE [LARGE SCALE GENOMIC DNA]</scope>
    <source>
        <strain evidence="7 8">NBRC 107125</strain>
    </source>
</reference>
<evidence type="ECO:0000256" key="2">
    <source>
        <dbReference type="ARBA" id="ARBA00009477"/>
    </source>
</evidence>
<protein>
    <submittedName>
        <fullName evidence="7">Efflux transporter periplasmic adaptor subunit</fullName>
    </submittedName>
</protein>
<dbReference type="KEGG" id="osg:BST96_00730"/>
<feature type="domain" description="Multidrug resistance protein MdtA-like alpha-helical hairpin" evidence="3">
    <location>
        <begin position="116"/>
        <end position="183"/>
    </location>
</feature>